<dbReference type="GO" id="GO:0012505">
    <property type="term" value="C:endomembrane system"/>
    <property type="evidence" value="ECO:0007669"/>
    <property type="project" value="UniProtKB-SubCell"/>
</dbReference>
<dbReference type="EMBL" id="SHKW01000001">
    <property type="protein sequence ID" value="RZU39990.1"/>
    <property type="molecule type" value="Genomic_DNA"/>
</dbReference>
<evidence type="ECO:0000256" key="4">
    <source>
        <dbReference type="ARBA" id="ARBA00022692"/>
    </source>
</evidence>
<comment type="caution">
    <text evidence="8">The sequence shown here is derived from an EMBL/GenBank/DDBJ whole genome shotgun (WGS) entry which is preliminary data.</text>
</comment>
<evidence type="ECO:0000256" key="1">
    <source>
        <dbReference type="ARBA" id="ARBA00004127"/>
    </source>
</evidence>
<feature type="transmembrane region" description="Helical" evidence="7">
    <location>
        <begin position="164"/>
        <end position="185"/>
    </location>
</feature>
<feature type="transmembrane region" description="Helical" evidence="7">
    <location>
        <begin position="337"/>
        <end position="360"/>
    </location>
</feature>
<evidence type="ECO:0000313" key="9">
    <source>
        <dbReference type="Proteomes" id="UP000292958"/>
    </source>
</evidence>
<protein>
    <submittedName>
        <fullName evidence="8">Fucose permease</fullName>
    </submittedName>
</protein>
<evidence type="ECO:0000256" key="6">
    <source>
        <dbReference type="ARBA" id="ARBA00023136"/>
    </source>
</evidence>
<feature type="transmembrane region" description="Helical" evidence="7">
    <location>
        <begin position="104"/>
        <end position="126"/>
    </location>
</feature>
<gene>
    <name evidence="8" type="ORF">BDD14_1403</name>
</gene>
<comment type="subcellular location">
    <subcellularLocation>
        <location evidence="1">Endomembrane system</location>
        <topology evidence="1">Multi-pass membrane protein</topology>
    </subcellularLocation>
</comment>
<dbReference type="InterPro" id="IPR051788">
    <property type="entry name" value="MFS_Transporter"/>
</dbReference>
<evidence type="ECO:0000256" key="2">
    <source>
        <dbReference type="ARBA" id="ARBA00008335"/>
    </source>
</evidence>
<evidence type="ECO:0000313" key="8">
    <source>
        <dbReference type="EMBL" id="RZU39990.1"/>
    </source>
</evidence>
<accession>A0A4Q7YR85</accession>
<dbReference type="SUPFAM" id="SSF103473">
    <property type="entry name" value="MFS general substrate transporter"/>
    <property type="match status" value="1"/>
</dbReference>
<keyword evidence="4 7" id="KW-0812">Transmembrane</keyword>
<evidence type="ECO:0000256" key="5">
    <source>
        <dbReference type="ARBA" id="ARBA00022989"/>
    </source>
</evidence>
<evidence type="ECO:0000256" key="3">
    <source>
        <dbReference type="ARBA" id="ARBA00022448"/>
    </source>
</evidence>
<keyword evidence="9" id="KW-1185">Reference proteome</keyword>
<dbReference type="Proteomes" id="UP000292958">
    <property type="component" value="Unassembled WGS sequence"/>
</dbReference>
<keyword evidence="6 7" id="KW-0472">Membrane</keyword>
<feature type="transmembrane region" description="Helical" evidence="7">
    <location>
        <begin position="80"/>
        <end position="98"/>
    </location>
</feature>
<dbReference type="InterPro" id="IPR036259">
    <property type="entry name" value="MFS_trans_sf"/>
</dbReference>
<dbReference type="AlphaFoldDB" id="A0A4Q7YR85"/>
<organism evidence="8 9">
    <name type="scientific">Edaphobacter modestus</name>
    <dbReference type="NCBI Taxonomy" id="388466"/>
    <lineage>
        <taxon>Bacteria</taxon>
        <taxon>Pseudomonadati</taxon>
        <taxon>Acidobacteriota</taxon>
        <taxon>Terriglobia</taxon>
        <taxon>Terriglobales</taxon>
        <taxon>Acidobacteriaceae</taxon>
        <taxon>Edaphobacter</taxon>
    </lineage>
</organism>
<feature type="transmembrane region" description="Helical" evidence="7">
    <location>
        <begin position="366"/>
        <end position="384"/>
    </location>
</feature>
<dbReference type="RefSeq" id="WP_130418126.1">
    <property type="nucleotide sequence ID" value="NZ_SHKW01000001.1"/>
</dbReference>
<sequence length="395" mass="41143">MPSVPDNLSPPASSYAIWRQLSPLFVCTMAWGVVTVMLGPLLPALIARWHIQDSQAGTLFTASFLGQLVGAWFATRNLRLSLLCGAALTAAGVAALAWTGFFWAHIALFAAGLGLSAGITAGNVVAGTATITRRATTLALFNVSWSIGAISCPVLARLCGASNTRLFFLITAAIVIVGGLFVATLPRTLTNEPPASPSASAPIPAFLPLLPLTLFAASMLLYIGNENSLGGWLPSFALRNDPTLAASNIALLYWISELTSRLAMAALLHRISEAALYRGSLILLLITQAALILIPHPSPTTILIVTAVSGAAIGPLYPLIIAFLLARTSNHPRLGRLFASASIGGATLPWLTGVISTHFGGLRAGLLVPTVGIALMLVLSAGILPTQFSTPRSEA</sequence>
<comment type="similarity">
    <text evidence="2">Belongs to the major facilitator superfamily.</text>
</comment>
<proteinExistence type="inferred from homology"/>
<name>A0A4Q7YR85_9BACT</name>
<dbReference type="OrthoDB" id="119473at2"/>
<evidence type="ECO:0000256" key="7">
    <source>
        <dbReference type="SAM" id="Phobius"/>
    </source>
</evidence>
<keyword evidence="5 7" id="KW-1133">Transmembrane helix</keyword>
<dbReference type="Pfam" id="PF07690">
    <property type="entry name" value="MFS_1"/>
    <property type="match status" value="1"/>
</dbReference>
<dbReference type="GO" id="GO:0016020">
    <property type="term" value="C:membrane"/>
    <property type="evidence" value="ECO:0007669"/>
    <property type="project" value="TreeGrafter"/>
</dbReference>
<dbReference type="PANTHER" id="PTHR23514:SF3">
    <property type="entry name" value="BYPASS OF STOP CODON PROTEIN 6"/>
    <property type="match status" value="1"/>
</dbReference>
<reference evidence="8 9" key="1">
    <citation type="submission" date="2019-02" db="EMBL/GenBank/DDBJ databases">
        <title>Genomic Encyclopedia of Archaeal and Bacterial Type Strains, Phase II (KMG-II): from individual species to whole genera.</title>
        <authorList>
            <person name="Goeker M."/>
        </authorList>
    </citation>
    <scope>NUCLEOTIDE SEQUENCE [LARGE SCALE GENOMIC DNA]</scope>
    <source>
        <strain evidence="8 9">DSM 18101</strain>
    </source>
</reference>
<feature type="transmembrane region" description="Helical" evidence="7">
    <location>
        <begin position="205"/>
        <end position="224"/>
    </location>
</feature>
<dbReference type="PANTHER" id="PTHR23514">
    <property type="entry name" value="BYPASS OF STOP CODON PROTEIN 6"/>
    <property type="match status" value="1"/>
</dbReference>
<dbReference type="Gene3D" id="1.20.1250.20">
    <property type="entry name" value="MFS general substrate transporter like domains"/>
    <property type="match status" value="2"/>
</dbReference>
<dbReference type="InterPro" id="IPR011701">
    <property type="entry name" value="MFS"/>
</dbReference>
<keyword evidence="3" id="KW-0813">Transport</keyword>
<dbReference type="GO" id="GO:0022857">
    <property type="term" value="F:transmembrane transporter activity"/>
    <property type="evidence" value="ECO:0007669"/>
    <property type="project" value="InterPro"/>
</dbReference>
<feature type="transmembrane region" description="Helical" evidence="7">
    <location>
        <begin position="21"/>
        <end position="42"/>
    </location>
</feature>
<feature type="transmembrane region" description="Helical" evidence="7">
    <location>
        <begin position="300"/>
        <end position="325"/>
    </location>
</feature>
<feature type="transmembrane region" description="Helical" evidence="7">
    <location>
        <begin position="54"/>
        <end position="73"/>
    </location>
</feature>
<feature type="transmembrane region" description="Helical" evidence="7">
    <location>
        <begin position="275"/>
        <end position="294"/>
    </location>
</feature>